<dbReference type="Gene3D" id="3.30.200.20">
    <property type="entry name" value="Phosphorylase Kinase, domain 1"/>
    <property type="match status" value="1"/>
</dbReference>
<accession>A0A9X0CMU3</accession>
<dbReference type="GO" id="GO:0007169">
    <property type="term" value="P:cell surface receptor protein tyrosine kinase signaling pathway"/>
    <property type="evidence" value="ECO:0007669"/>
    <property type="project" value="TreeGrafter"/>
</dbReference>
<sequence>MEELGRGAFGKVHKGVLRELPVVEVFYKPREQRVEIKEGKVVAIKTLLETATEEGKDQLLQEIEFMKQVGSHRNILSMLGYWVKSEPIMLILEYVSTRGSSSVAEKQKTTGMTISIPFTEDSYKNNVNGYGHPCWKQIQ</sequence>
<reference evidence="2" key="1">
    <citation type="submission" date="2023-01" db="EMBL/GenBank/DDBJ databases">
        <title>Genome assembly of the deep-sea coral Lophelia pertusa.</title>
        <authorList>
            <person name="Herrera S."/>
            <person name="Cordes E."/>
        </authorList>
    </citation>
    <scope>NUCLEOTIDE SEQUENCE</scope>
    <source>
        <strain evidence="2">USNM1676648</strain>
        <tissue evidence="2">Polyp</tissue>
    </source>
</reference>
<dbReference type="SUPFAM" id="SSF56112">
    <property type="entry name" value="Protein kinase-like (PK-like)"/>
    <property type="match status" value="1"/>
</dbReference>
<keyword evidence="3" id="KW-1185">Reference proteome</keyword>
<dbReference type="PANTHER" id="PTHR24416">
    <property type="entry name" value="TYROSINE-PROTEIN KINASE RECEPTOR"/>
    <property type="match status" value="1"/>
</dbReference>
<feature type="domain" description="Protein kinase" evidence="1">
    <location>
        <begin position="1"/>
        <end position="139"/>
    </location>
</feature>
<comment type="caution">
    <text evidence="2">The sequence shown here is derived from an EMBL/GenBank/DDBJ whole genome shotgun (WGS) entry which is preliminary data.</text>
</comment>
<evidence type="ECO:0000259" key="1">
    <source>
        <dbReference type="PROSITE" id="PS50011"/>
    </source>
</evidence>
<gene>
    <name evidence="2" type="ORF">OS493_002442</name>
</gene>
<dbReference type="Proteomes" id="UP001163046">
    <property type="component" value="Unassembled WGS sequence"/>
</dbReference>
<dbReference type="InterPro" id="IPR050122">
    <property type="entry name" value="RTK"/>
</dbReference>
<dbReference type="GO" id="GO:0005886">
    <property type="term" value="C:plasma membrane"/>
    <property type="evidence" value="ECO:0007669"/>
    <property type="project" value="TreeGrafter"/>
</dbReference>
<dbReference type="OrthoDB" id="5981892at2759"/>
<dbReference type="EMBL" id="MU827302">
    <property type="protein sequence ID" value="KAJ7365726.1"/>
    <property type="molecule type" value="Genomic_DNA"/>
</dbReference>
<evidence type="ECO:0000313" key="2">
    <source>
        <dbReference type="EMBL" id="KAJ7365726.1"/>
    </source>
</evidence>
<dbReference type="InterPro" id="IPR000719">
    <property type="entry name" value="Prot_kinase_dom"/>
</dbReference>
<name>A0A9X0CMU3_9CNID</name>
<dbReference type="InterPro" id="IPR011009">
    <property type="entry name" value="Kinase-like_dom_sf"/>
</dbReference>
<dbReference type="GO" id="GO:0005524">
    <property type="term" value="F:ATP binding"/>
    <property type="evidence" value="ECO:0007669"/>
    <property type="project" value="InterPro"/>
</dbReference>
<dbReference type="GO" id="GO:0004714">
    <property type="term" value="F:transmembrane receptor protein tyrosine kinase activity"/>
    <property type="evidence" value="ECO:0007669"/>
    <property type="project" value="TreeGrafter"/>
</dbReference>
<dbReference type="GO" id="GO:0043235">
    <property type="term" value="C:receptor complex"/>
    <property type="evidence" value="ECO:0007669"/>
    <property type="project" value="TreeGrafter"/>
</dbReference>
<organism evidence="2 3">
    <name type="scientific">Desmophyllum pertusum</name>
    <dbReference type="NCBI Taxonomy" id="174260"/>
    <lineage>
        <taxon>Eukaryota</taxon>
        <taxon>Metazoa</taxon>
        <taxon>Cnidaria</taxon>
        <taxon>Anthozoa</taxon>
        <taxon>Hexacorallia</taxon>
        <taxon>Scleractinia</taxon>
        <taxon>Caryophylliina</taxon>
        <taxon>Caryophylliidae</taxon>
        <taxon>Desmophyllum</taxon>
    </lineage>
</organism>
<dbReference type="AlphaFoldDB" id="A0A9X0CMU3"/>
<dbReference type="InterPro" id="IPR001245">
    <property type="entry name" value="Ser-Thr/Tyr_kinase_cat_dom"/>
</dbReference>
<dbReference type="SMART" id="SM00219">
    <property type="entry name" value="TyrKc"/>
    <property type="match status" value="1"/>
</dbReference>
<dbReference type="PROSITE" id="PS50011">
    <property type="entry name" value="PROTEIN_KINASE_DOM"/>
    <property type="match status" value="1"/>
</dbReference>
<protein>
    <recommendedName>
        <fullName evidence="1">Protein kinase domain-containing protein</fullName>
    </recommendedName>
</protein>
<proteinExistence type="predicted"/>
<evidence type="ECO:0000313" key="3">
    <source>
        <dbReference type="Proteomes" id="UP001163046"/>
    </source>
</evidence>
<dbReference type="Pfam" id="PF07714">
    <property type="entry name" value="PK_Tyr_Ser-Thr"/>
    <property type="match status" value="1"/>
</dbReference>
<dbReference type="PANTHER" id="PTHR24416:SF583">
    <property type="entry name" value="RECEPTOR PROTEIN-TYROSINE KINASE"/>
    <property type="match status" value="1"/>
</dbReference>
<dbReference type="InterPro" id="IPR020635">
    <property type="entry name" value="Tyr_kinase_cat_dom"/>
</dbReference>